<dbReference type="RefSeq" id="WP_182833038.1">
    <property type="nucleotide sequence ID" value="NZ_JACJFN010000001.1"/>
</dbReference>
<organism evidence="2 3">
    <name type="scientific">Aquipseudomonas guryensis</name>
    <dbReference type="NCBI Taxonomy" id="2759165"/>
    <lineage>
        <taxon>Bacteria</taxon>
        <taxon>Pseudomonadati</taxon>
        <taxon>Pseudomonadota</taxon>
        <taxon>Gammaproteobacteria</taxon>
        <taxon>Pseudomonadales</taxon>
        <taxon>Pseudomonadaceae</taxon>
        <taxon>Aquipseudomonas</taxon>
    </lineage>
</organism>
<evidence type="ECO:0000256" key="1">
    <source>
        <dbReference type="SAM" id="Phobius"/>
    </source>
</evidence>
<name>A0A7W4DAJ8_9GAMM</name>
<sequence>MPAFFVALAVTFLVAALARKSISFFRAALSAERIAAQTANCFLLSICLLVTWIAVLQACVDVVKGDSLSELLSVFAFYVALAFLLFNKLRRPNETRPI</sequence>
<keyword evidence="1" id="KW-0472">Membrane</keyword>
<feature type="transmembrane region" description="Helical" evidence="1">
    <location>
        <begin position="68"/>
        <end position="86"/>
    </location>
</feature>
<keyword evidence="3" id="KW-1185">Reference proteome</keyword>
<keyword evidence="1" id="KW-1133">Transmembrane helix</keyword>
<evidence type="ECO:0000313" key="3">
    <source>
        <dbReference type="Proteomes" id="UP000581189"/>
    </source>
</evidence>
<evidence type="ECO:0000313" key="2">
    <source>
        <dbReference type="EMBL" id="MBB1519049.1"/>
    </source>
</evidence>
<feature type="transmembrane region" description="Helical" evidence="1">
    <location>
        <begin position="34"/>
        <end position="56"/>
    </location>
</feature>
<dbReference type="EMBL" id="JACJFN010000001">
    <property type="protein sequence ID" value="MBB1519049.1"/>
    <property type="molecule type" value="Genomic_DNA"/>
</dbReference>
<accession>A0A7W4DAJ8</accession>
<reference evidence="2 3" key="1">
    <citation type="submission" date="2020-08" db="EMBL/GenBank/DDBJ databases">
        <authorList>
            <person name="Kim C.M."/>
        </authorList>
    </citation>
    <scope>NUCLEOTIDE SEQUENCE [LARGE SCALE GENOMIC DNA]</scope>
    <source>
        <strain evidence="2 3">SR9</strain>
    </source>
</reference>
<comment type="caution">
    <text evidence="2">The sequence shown here is derived from an EMBL/GenBank/DDBJ whole genome shotgun (WGS) entry which is preliminary data.</text>
</comment>
<gene>
    <name evidence="2" type="ORF">H3H45_07330</name>
</gene>
<protein>
    <submittedName>
        <fullName evidence="2">Uncharacterized protein</fullName>
    </submittedName>
</protein>
<dbReference type="Proteomes" id="UP000581189">
    <property type="component" value="Unassembled WGS sequence"/>
</dbReference>
<keyword evidence="1" id="KW-0812">Transmembrane</keyword>
<dbReference type="AlphaFoldDB" id="A0A7W4DAJ8"/>
<proteinExistence type="predicted"/>